<dbReference type="AlphaFoldDB" id="A0A812J510"/>
<organism evidence="2 3">
    <name type="scientific">Symbiodinium natans</name>
    <dbReference type="NCBI Taxonomy" id="878477"/>
    <lineage>
        <taxon>Eukaryota</taxon>
        <taxon>Sar</taxon>
        <taxon>Alveolata</taxon>
        <taxon>Dinophyceae</taxon>
        <taxon>Suessiales</taxon>
        <taxon>Symbiodiniaceae</taxon>
        <taxon>Symbiodinium</taxon>
    </lineage>
</organism>
<feature type="compositionally biased region" description="Basic residues" evidence="1">
    <location>
        <begin position="59"/>
        <end position="73"/>
    </location>
</feature>
<evidence type="ECO:0000313" key="3">
    <source>
        <dbReference type="Proteomes" id="UP000604046"/>
    </source>
</evidence>
<feature type="compositionally biased region" description="Basic and acidic residues" evidence="1">
    <location>
        <begin position="20"/>
        <end position="49"/>
    </location>
</feature>
<dbReference type="EMBL" id="CAJNDS010000329">
    <property type="protein sequence ID" value="CAE7192860.1"/>
    <property type="molecule type" value="Genomic_DNA"/>
</dbReference>
<dbReference type="Proteomes" id="UP000604046">
    <property type="component" value="Unassembled WGS sequence"/>
</dbReference>
<proteinExistence type="predicted"/>
<sequence length="455" mass="48029">MPLGARHSLALHSAPPAAGARDDPPLREPRSHTPDRHAPPMEAGARPRDGALSADMARRRLSPSRTPTKHVWRSRAAAIPDVRASPTAPRVLGPIPRASLAPGRPIVPLPGGWTAQHDAALRDECARQGVQMPVRISGEETVREAVQDYALRTFTSNDAPEPPPPPGVVVLCCNRVAATRGAGGIDFVAMPHRDMQWAPQPIRHDAGVAAWRPAWICPGCARDVQLVDIHVAAAGFGGRESTNSWLYVPLLQAAAADLAVAALAEWRADPRAADWWEEARHLLMVSEPVGPHTLLAALARAVEAAPAHEHHLPDLISRIQDVGLPSSARVHVGWAVRQLREPDGYLLAPVQEALLECYGGMHLASALDRHSDRFRPAAAPVAHSSPHPVDQAEPGAAAAPDADGARAENEEADGSNAGDGDAALAAAARRAAGGAGAVHFCLLARVLLVGMSLPT</sequence>
<feature type="compositionally biased region" description="Low complexity" evidence="1">
    <location>
        <begin position="376"/>
        <end position="402"/>
    </location>
</feature>
<protein>
    <submittedName>
        <fullName evidence="2">Uncharacterized protein</fullName>
    </submittedName>
</protein>
<evidence type="ECO:0000256" key="1">
    <source>
        <dbReference type="SAM" id="MobiDB-lite"/>
    </source>
</evidence>
<evidence type="ECO:0000313" key="2">
    <source>
        <dbReference type="EMBL" id="CAE7192860.1"/>
    </source>
</evidence>
<reference evidence="2" key="1">
    <citation type="submission" date="2021-02" db="EMBL/GenBank/DDBJ databases">
        <authorList>
            <person name="Dougan E. K."/>
            <person name="Rhodes N."/>
            <person name="Thang M."/>
            <person name="Chan C."/>
        </authorList>
    </citation>
    <scope>NUCLEOTIDE SEQUENCE</scope>
</reference>
<accession>A0A812J510</accession>
<feature type="region of interest" description="Disordered" evidence="1">
    <location>
        <begin position="1"/>
        <end position="74"/>
    </location>
</feature>
<dbReference type="OrthoDB" id="7485566at2759"/>
<comment type="caution">
    <text evidence="2">The sequence shown here is derived from an EMBL/GenBank/DDBJ whole genome shotgun (WGS) entry which is preliminary data.</text>
</comment>
<keyword evidence="3" id="KW-1185">Reference proteome</keyword>
<gene>
    <name evidence="2" type="ORF">SNAT2548_LOCUS5179</name>
</gene>
<feature type="region of interest" description="Disordered" evidence="1">
    <location>
        <begin position="376"/>
        <end position="420"/>
    </location>
</feature>
<name>A0A812J510_9DINO</name>